<gene>
    <name evidence="3" type="ORF">K7862_37145</name>
</gene>
<protein>
    <recommendedName>
        <fullName evidence="2">Condensation domain-containing protein</fullName>
    </recommendedName>
</protein>
<dbReference type="SUPFAM" id="SSF52777">
    <property type="entry name" value="CoA-dependent acyltransferases"/>
    <property type="match status" value="1"/>
</dbReference>
<evidence type="ECO:0000313" key="4">
    <source>
        <dbReference type="Proteomes" id="UP000778578"/>
    </source>
</evidence>
<dbReference type="InterPro" id="IPR001242">
    <property type="entry name" value="Condensation_dom"/>
</dbReference>
<dbReference type="Gene3D" id="3.30.559.30">
    <property type="entry name" value="Nonribosomal peptide synthetase, condensation domain"/>
    <property type="match status" value="1"/>
</dbReference>
<feature type="region of interest" description="Disordered" evidence="1">
    <location>
        <begin position="1"/>
        <end position="23"/>
    </location>
</feature>
<organism evidence="3 4">
    <name type="scientific">Actinacidiphila acidipaludis</name>
    <dbReference type="NCBI Taxonomy" id="2873382"/>
    <lineage>
        <taxon>Bacteria</taxon>
        <taxon>Bacillati</taxon>
        <taxon>Actinomycetota</taxon>
        <taxon>Actinomycetes</taxon>
        <taxon>Kitasatosporales</taxon>
        <taxon>Streptomycetaceae</taxon>
        <taxon>Actinacidiphila</taxon>
    </lineage>
</organism>
<dbReference type="Pfam" id="PF00668">
    <property type="entry name" value="Condensation"/>
    <property type="match status" value="1"/>
</dbReference>
<dbReference type="Proteomes" id="UP000778578">
    <property type="component" value="Unassembled WGS sequence"/>
</dbReference>
<evidence type="ECO:0000259" key="2">
    <source>
        <dbReference type="Pfam" id="PF00668"/>
    </source>
</evidence>
<proteinExistence type="predicted"/>
<feature type="domain" description="Condensation" evidence="2">
    <location>
        <begin position="25"/>
        <end position="100"/>
    </location>
</feature>
<name>A0ABS7QJ69_9ACTN</name>
<comment type="caution">
    <text evidence="3">The sequence shown here is derived from an EMBL/GenBank/DDBJ whole genome shotgun (WGS) entry which is preliminary data.</text>
</comment>
<reference evidence="3 4" key="1">
    <citation type="submission" date="2021-08" db="EMBL/GenBank/DDBJ databases">
        <title>WGS of actinomycetes from Thailand.</title>
        <authorList>
            <person name="Thawai C."/>
        </authorList>
    </citation>
    <scope>NUCLEOTIDE SEQUENCE [LARGE SCALE GENOMIC DNA]</scope>
    <source>
        <strain evidence="3 4">PLK6-54</strain>
    </source>
</reference>
<keyword evidence="4" id="KW-1185">Reference proteome</keyword>
<dbReference type="RefSeq" id="WP_222970229.1">
    <property type="nucleotide sequence ID" value="NZ_JAINZZ010000162.1"/>
</dbReference>
<accession>A0ABS7QJ69</accession>
<sequence length="110" mass="11710">ALQNNAPGTLDLPGLAAAPEPLETGSDVYDLSVELVEDHDEAGAPGGINGALSYSRDLFDEDTARSLADRLVRVLRAVATDPTRPLSSIDILGTDERDRILNDWNATAHT</sequence>
<evidence type="ECO:0000313" key="3">
    <source>
        <dbReference type="EMBL" id="MBY8883220.1"/>
    </source>
</evidence>
<feature type="non-terminal residue" evidence="3">
    <location>
        <position position="110"/>
    </location>
</feature>
<dbReference type="EMBL" id="JAINZZ010000162">
    <property type="protein sequence ID" value="MBY8883220.1"/>
    <property type="molecule type" value="Genomic_DNA"/>
</dbReference>
<evidence type="ECO:0000256" key="1">
    <source>
        <dbReference type="SAM" id="MobiDB-lite"/>
    </source>
</evidence>
<feature type="non-terminal residue" evidence="3">
    <location>
        <position position="1"/>
    </location>
</feature>